<keyword evidence="2" id="KW-1185">Reference proteome</keyword>
<dbReference type="Proteomes" id="UP000277871">
    <property type="component" value="Unassembled WGS sequence"/>
</dbReference>
<organism evidence="1 2">
    <name type="scientific">Kocuria tytonicola</name>
    <dbReference type="NCBI Taxonomy" id="2055946"/>
    <lineage>
        <taxon>Bacteria</taxon>
        <taxon>Bacillati</taxon>
        <taxon>Actinomycetota</taxon>
        <taxon>Actinomycetes</taxon>
        <taxon>Micrococcales</taxon>
        <taxon>Micrococcaceae</taxon>
        <taxon>Kocuria</taxon>
    </lineage>
</organism>
<comment type="caution">
    <text evidence="1">The sequence shown here is derived from an EMBL/GenBank/DDBJ whole genome shotgun (WGS) entry which is preliminary data.</text>
</comment>
<gene>
    <name evidence="1" type="ORF">EAE32_06585</name>
</gene>
<sequence>MTTAWGIPDLRDENGTIIDATTPQDMQLIIDAQYQNAGILTGAYIGLRSDLKVDVYDGAVVMKWNNRGSILVPVYRQTITLDPPPATGDVTVSFYVEQADTATSKAASVVMTTGAVPAGRVVLDKILVPAGTTKTSSCTRVWDRQYAMHSQSTLGSLSVAVDQGGDVRKKGTKYKKCAQRFTVDTDREVNIKLSITAGRTNASGVSSIGTVAGTAGSLRYGLYVDDELVKTFEVGIDRRWTTVQVESLHKVTRGAHTAHVVSEWADDGDMATNTFWVVRWGGKDRFPGDALTVYDAGVSV</sequence>
<dbReference type="RefSeq" id="WP_121864537.1">
    <property type="nucleotide sequence ID" value="NZ_RDEX01000001.1"/>
</dbReference>
<dbReference type="AlphaFoldDB" id="A0A3L9L8B4"/>
<accession>A0A3L9L8B4</accession>
<proteinExistence type="predicted"/>
<reference evidence="1 2" key="1">
    <citation type="submission" date="2018-10" db="EMBL/GenBank/DDBJ databases">
        <title>Kocuria tytonicola, new bacteria from the preen glands of American barn owls (Tyto furcata).</title>
        <authorList>
            <person name="Braun M.S."/>
            <person name="Wang E."/>
            <person name="Zimmermann S."/>
            <person name="Boutin S."/>
            <person name="Wagner H."/>
            <person name="Wink M."/>
        </authorList>
    </citation>
    <scope>NUCLEOTIDE SEQUENCE [LARGE SCALE GENOMIC DNA]</scope>
    <source>
        <strain evidence="1 2">473</strain>
    </source>
</reference>
<evidence type="ECO:0000313" key="2">
    <source>
        <dbReference type="Proteomes" id="UP000277871"/>
    </source>
</evidence>
<protein>
    <submittedName>
        <fullName evidence="1">Uncharacterized protein</fullName>
    </submittedName>
</protein>
<name>A0A3L9L8B4_9MICC</name>
<dbReference type="EMBL" id="RDEX01000001">
    <property type="protein sequence ID" value="RLY94801.1"/>
    <property type="molecule type" value="Genomic_DNA"/>
</dbReference>
<evidence type="ECO:0000313" key="1">
    <source>
        <dbReference type="EMBL" id="RLY94801.1"/>
    </source>
</evidence>